<protein>
    <recommendedName>
        <fullName evidence="4">G domain-containing protein</fullName>
    </recommendedName>
</protein>
<dbReference type="OrthoDB" id="2449121at2759"/>
<dbReference type="AlphaFoldDB" id="A0A9P7JNP2"/>
<gene>
    <name evidence="2" type="ORF">F5147DRAFT_657455</name>
</gene>
<reference evidence="2" key="1">
    <citation type="journal article" date="2020" name="New Phytol.">
        <title>Comparative genomics reveals dynamic genome evolution in host specialist ectomycorrhizal fungi.</title>
        <authorList>
            <person name="Lofgren L.A."/>
            <person name="Nguyen N.H."/>
            <person name="Vilgalys R."/>
            <person name="Ruytinx J."/>
            <person name="Liao H.L."/>
            <person name="Branco S."/>
            <person name="Kuo A."/>
            <person name="LaButti K."/>
            <person name="Lipzen A."/>
            <person name="Andreopoulos W."/>
            <person name="Pangilinan J."/>
            <person name="Riley R."/>
            <person name="Hundley H."/>
            <person name="Na H."/>
            <person name="Barry K."/>
            <person name="Grigoriev I.V."/>
            <person name="Stajich J.E."/>
            <person name="Kennedy P.G."/>
        </authorList>
    </citation>
    <scope>NUCLEOTIDE SEQUENCE</scope>
    <source>
        <strain evidence="2">FC423</strain>
    </source>
</reference>
<keyword evidence="3" id="KW-1185">Reference proteome</keyword>
<organism evidence="2 3">
    <name type="scientific">Suillus discolor</name>
    <dbReference type="NCBI Taxonomy" id="1912936"/>
    <lineage>
        <taxon>Eukaryota</taxon>
        <taxon>Fungi</taxon>
        <taxon>Dikarya</taxon>
        <taxon>Basidiomycota</taxon>
        <taxon>Agaricomycotina</taxon>
        <taxon>Agaricomycetes</taxon>
        <taxon>Agaricomycetidae</taxon>
        <taxon>Boletales</taxon>
        <taxon>Suillineae</taxon>
        <taxon>Suillaceae</taxon>
        <taxon>Suillus</taxon>
    </lineage>
</organism>
<dbReference type="RefSeq" id="XP_041287142.1">
    <property type="nucleotide sequence ID" value="XM_041434273.1"/>
</dbReference>
<evidence type="ECO:0000313" key="2">
    <source>
        <dbReference type="EMBL" id="KAG2093316.1"/>
    </source>
</evidence>
<sequence length="1117" mass="126838">MATIDAQDLRKRIRHFQVLIMGRANTGKTTILQKVCNTTDQPEIYDTKGKKIDAAIVNSSIKRGNHDITNEMVFKSNPIFIFHDSCGFEAGCEEEFENMKKFISERAHATKLEERIHAICSVVAIFTKFEALRPFAYGEIKKELKGVLSEERSKRIAQRVEELFTKTCVLDQLCNPENRARPKSYTTNCDTLLESTTLALDDEELRLCLVSMQQSNLELCIKCAITILMDRAHQLFGILRFDYEAYQYQIARWFPHLKWYSSTHAHDPYPWLLLACSQDRFYVPNNDNLFANIEQEDIIHILQPLEAATMIVLEYSTFLLKNLECVKSAVDCYLKSPMAVAVEKGAKEICCQGYDREELEKKILEFILENRLSKDLTEKNVQVGQRIMNLQQKILVVIIQNMPQKNKKARQAKTQRAPGSKFFSKNYIDSVKDLDDADYIDEENSYSDLDDEGWIMSLPEHEMTDLSAVSDSEGEKQGHGHVVKGNLDHIDRGIKRQAVGDGQSSCEVSDEEGVEEFEAYQILTAAEEFWQKLFTKHINRLDVAPLKGKGSYTGTSRSSFYRNQSKLCQAAVGTAKLSNFFQCSISVPYTAQPTTIEVDQSNSTSFEPDTPADADDHQSINPPEPPAQFQDMAPELLSDMTTSNNNTEAMPKAASFLDPTADDELDPPHIPIGKVIKGLIKDTTKYKSFSAQFKLHAIRNYLELFERYRQIPNIKNPAIQASLAIAKSVGKGPYLACMIRRLVVYIHRFKTLPPSRAGKHHAHPSLLNNERVYQAVRRFLTIQEAGKITPHKLQHEVNKTIIPALGLDLGKNTISKNCVRHWLKKLGYELTSVKKGVYVNGHERADIVEYRKAFLAQVAENEHLRNEYDDTTLEVIEPNLLPGERKHVPVHHDESIFRSNELQQRIAEENALPVNECLKCYDSHKINFPGKNADGWWTAEMLVQQVEQVIPLFERTHPGAVAKFFFDQSAAHGAFAVDALNASEMNVKPGGKQRHMHSTLIPTDNPNLALCGVAQDMCFAEDLPSDHQFYEFCGQPKGLQALADSTFPTARRLVPELLNACPTKVIWAFYRKMWCYMDAYRKGLNAKQAEYAVKKYRSHRKVGAGIMMDMAILNNPE</sequence>
<dbReference type="SUPFAM" id="SSF52540">
    <property type="entry name" value="P-loop containing nucleoside triphosphate hydrolases"/>
    <property type="match status" value="1"/>
</dbReference>
<evidence type="ECO:0000313" key="3">
    <source>
        <dbReference type="Proteomes" id="UP000823399"/>
    </source>
</evidence>
<feature type="compositionally biased region" description="Polar residues" evidence="1">
    <location>
        <begin position="598"/>
        <end position="607"/>
    </location>
</feature>
<dbReference type="GeneID" id="64696532"/>
<dbReference type="InterPro" id="IPR027417">
    <property type="entry name" value="P-loop_NTPase"/>
</dbReference>
<feature type="region of interest" description="Disordered" evidence="1">
    <location>
        <begin position="598"/>
        <end position="630"/>
    </location>
</feature>
<dbReference type="EMBL" id="JABBWM010000085">
    <property type="protein sequence ID" value="KAG2093316.1"/>
    <property type="molecule type" value="Genomic_DNA"/>
</dbReference>
<name>A0A9P7JNP2_9AGAM</name>
<comment type="caution">
    <text evidence="2">The sequence shown here is derived from an EMBL/GenBank/DDBJ whole genome shotgun (WGS) entry which is preliminary data.</text>
</comment>
<accession>A0A9P7JNP2</accession>
<dbReference type="Proteomes" id="UP000823399">
    <property type="component" value="Unassembled WGS sequence"/>
</dbReference>
<evidence type="ECO:0008006" key="4">
    <source>
        <dbReference type="Google" id="ProtNLM"/>
    </source>
</evidence>
<evidence type="ECO:0000256" key="1">
    <source>
        <dbReference type="SAM" id="MobiDB-lite"/>
    </source>
</evidence>
<dbReference type="Gene3D" id="3.40.50.300">
    <property type="entry name" value="P-loop containing nucleotide triphosphate hydrolases"/>
    <property type="match status" value="1"/>
</dbReference>
<proteinExistence type="predicted"/>
<dbReference type="PANTHER" id="PTHR35871">
    <property type="entry name" value="EXPRESSED PROTEIN"/>
    <property type="match status" value="1"/>
</dbReference>
<dbReference type="PANTHER" id="PTHR35871:SF1">
    <property type="entry name" value="CXC1-LIKE CYSTEINE CLUSTER ASSOCIATED WITH KDZ TRANSPOSASES DOMAIN-CONTAINING PROTEIN"/>
    <property type="match status" value="1"/>
</dbReference>